<dbReference type="Proteomes" id="UP000479756">
    <property type="component" value="Unassembled WGS sequence"/>
</dbReference>
<sequence length="271" mass="28384">MTGRILVGADGSGPSRQAVTWAGRRARETGETIILVGVQDGRHPDLLAELETESEALRRNAPTAQVETLVLSGDPMTRLASEAGADDMVVIGTHKTGFIRGRVFGSSGLRLAALTHATVVVMPSSSGGARSGIVVGVRDSLASVAALDFAGREARRTSEMLTVIAVDDETAVDIARDYLRAEFPDLASFIRLLRHHPAERLVEAAERASLTVLGSTPADEGPRVLGPVVHDVLLNITGPTALVRPAPTLGTHARAGSDRVVAHHLGEGGQP</sequence>
<dbReference type="PANTHER" id="PTHR46268:SF6">
    <property type="entry name" value="UNIVERSAL STRESS PROTEIN UP12"/>
    <property type="match status" value="1"/>
</dbReference>
<proteinExistence type="inferred from homology"/>
<protein>
    <submittedName>
        <fullName evidence="3">Universal stress protein</fullName>
    </submittedName>
</protein>
<organism evidence="3 4">
    <name type="scientific">Galbitalea soli</name>
    <dbReference type="NCBI Taxonomy" id="1268042"/>
    <lineage>
        <taxon>Bacteria</taxon>
        <taxon>Bacillati</taxon>
        <taxon>Actinomycetota</taxon>
        <taxon>Actinomycetes</taxon>
        <taxon>Micrococcales</taxon>
        <taxon>Microbacteriaceae</taxon>
        <taxon>Galbitalea</taxon>
    </lineage>
</organism>
<gene>
    <name evidence="3" type="ORF">G3T37_01695</name>
</gene>
<dbReference type="SUPFAM" id="SSF52402">
    <property type="entry name" value="Adenine nucleotide alpha hydrolases-like"/>
    <property type="match status" value="2"/>
</dbReference>
<evidence type="ECO:0000256" key="1">
    <source>
        <dbReference type="ARBA" id="ARBA00008791"/>
    </source>
</evidence>
<dbReference type="CDD" id="cd00293">
    <property type="entry name" value="USP-like"/>
    <property type="match status" value="1"/>
</dbReference>
<dbReference type="EMBL" id="JAAGWZ010000001">
    <property type="protein sequence ID" value="NEM90066.1"/>
    <property type="molecule type" value="Genomic_DNA"/>
</dbReference>
<dbReference type="InterPro" id="IPR006016">
    <property type="entry name" value="UspA"/>
</dbReference>
<reference evidence="3 4" key="1">
    <citation type="journal article" date="2014" name="Int. J. Syst. Evol. Microbiol.">
        <title>Description of Galbitalea soli gen. nov., sp. nov., and Frondihabitans sucicola sp. nov.</title>
        <authorList>
            <person name="Kim S.J."/>
            <person name="Lim J.M."/>
            <person name="Ahn J.H."/>
            <person name="Weon H.Y."/>
            <person name="Hamada M."/>
            <person name="Suzuki K."/>
            <person name="Ahn T.Y."/>
            <person name="Kwon S.W."/>
        </authorList>
    </citation>
    <scope>NUCLEOTIDE SEQUENCE [LARGE SCALE GENOMIC DNA]</scope>
    <source>
        <strain evidence="3 4">NBRC 108727</strain>
    </source>
</reference>
<evidence type="ECO:0000313" key="4">
    <source>
        <dbReference type="Proteomes" id="UP000479756"/>
    </source>
</evidence>
<comment type="similarity">
    <text evidence="1">Belongs to the universal stress protein A family.</text>
</comment>
<feature type="domain" description="UspA" evidence="2">
    <location>
        <begin position="1"/>
        <end position="122"/>
    </location>
</feature>
<accession>A0A7C9PLC2</accession>
<dbReference type="AlphaFoldDB" id="A0A7C9PLC2"/>
<evidence type="ECO:0000259" key="2">
    <source>
        <dbReference type="Pfam" id="PF00582"/>
    </source>
</evidence>
<dbReference type="Gene3D" id="3.40.50.12370">
    <property type="match status" value="1"/>
</dbReference>
<name>A0A7C9PLC2_9MICO</name>
<dbReference type="Pfam" id="PF00582">
    <property type="entry name" value="Usp"/>
    <property type="match status" value="1"/>
</dbReference>
<keyword evidence="4" id="KW-1185">Reference proteome</keyword>
<dbReference type="RefSeq" id="WP_163471745.1">
    <property type="nucleotide sequence ID" value="NZ_JAAGWZ010000001.1"/>
</dbReference>
<dbReference type="PANTHER" id="PTHR46268">
    <property type="entry name" value="STRESS RESPONSE PROTEIN NHAX"/>
    <property type="match status" value="1"/>
</dbReference>
<comment type="caution">
    <text evidence="3">The sequence shown here is derived from an EMBL/GenBank/DDBJ whole genome shotgun (WGS) entry which is preliminary data.</text>
</comment>
<evidence type="ECO:0000313" key="3">
    <source>
        <dbReference type="EMBL" id="NEM90066.1"/>
    </source>
</evidence>